<dbReference type="EMBL" id="BEGY01000106">
    <property type="protein sequence ID" value="GAX83735.1"/>
    <property type="molecule type" value="Genomic_DNA"/>
</dbReference>
<protein>
    <recommendedName>
        <fullName evidence="2">monoamine oxidase</fullName>
        <ecNumber evidence="2">1.4.3.4</ecNumber>
    </recommendedName>
</protein>
<dbReference type="InterPro" id="IPR050703">
    <property type="entry name" value="Flavin_MAO"/>
</dbReference>
<evidence type="ECO:0000256" key="1">
    <source>
        <dbReference type="ARBA" id="ARBA00005995"/>
    </source>
</evidence>
<feature type="domain" description="Amine oxidase" evidence="4">
    <location>
        <begin position="2"/>
        <end position="67"/>
    </location>
</feature>
<dbReference type="OrthoDB" id="547090at2759"/>
<evidence type="ECO:0000256" key="2">
    <source>
        <dbReference type="ARBA" id="ARBA00012804"/>
    </source>
</evidence>
<dbReference type="PANTHER" id="PTHR43563">
    <property type="entry name" value="AMINE OXIDASE"/>
    <property type="match status" value="1"/>
</dbReference>
<evidence type="ECO:0000256" key="3">
    <source>
        <dbReference type="ARBA" id="ARBA00048448"/>
    </source>
</evidence>
<dbReference type="STRING" id="1157962.A0A250XKV9"/>
<dbReference type="InterPro" id="IPR036188">
    <property type="entry name" value="FAD/NAD-bd_sf"/>
</dbReference>
<comment type="catalytic activity">
    <reaction evidence="3">
        <text>a secondary aliphatic amine + O2 + H2O = a primary amine + an aldehyde + H2O2</text>
        <dbReference type="Rhea" id="RHEA:26414"/>
        <dbReference type="ChEBI" id="CHEBI:15377"/>
        <dbReference type="ChEBI" id="CHEBI:15379"/>
        <dbReference type="ChEBI" id="CHEBI:16240"/>
        <dbReference type="ChEBI" id="CHEBI:17478"/>
        <dbReference type="ChEBI" id="CHEBI:58855"/>
        <dbReference type="ChEBI" id="CHEBI:65296"/>
        <dbReference type="EC" id="1.4.3.4"/>
    </reaction>
</comment>
<dbReference type="InterPro" id="IPR002937">
    <property type="entry name" value="Amino_oxidase"/>
</dbReference>
<comment type="caution">
    <text evidence="5">The sequence shown here is derived from an EMBL/GenBank/DDBJ whole genome shotgun (WGS) entry which is preliminary data.</text>
</comment>
<reference evidence="5 6" key="1">
    <citation type="submission" date="2017-08" db="EMBL/GenBank/DDBJ databases">
        <title>Acidophilic green algal genome provides insights into adaptation to an acidic environment.</title>
        <authorList>
            <person name="Hirooka S."/>
            <person name="Hirose Y."/>
            <person name="Kanesaki Y."/>
            <person name="Higuchi S."/>
            <person name="Fujiwara T."/>
            <person name="Onuma R."/>
            <person name="Era A."/>
            <person name="Ohbayashi R."/>
            <person name="Uzuka A."/>
            <person name="Nozaki H."/>
            <person name="Yoshikawa H."/>
            <person name="Miyagishima S.Y."/>
        </authorList>
    </citation>
    <scope>NUCLEOTIDE SEQUENCE [LARGE SCALE GENOMIC DNA]</scope>
    <source>
        <strain evidence="5 6">NIES-2499</strain>
    </source>
</reference>
<dbReference type="Proteomes" id="UP000232323">
    <property type="component" value="Unassembled WGS sequence"/>
</dbReference>
<evidence type="ECO:0000313" key="5">
    <source>
        <dbReference type="EMBL" id="GAX83735.1"/>
    </source>
</evidence>
<accession>A0A250XKV9</accession>
<proteinExistence type="inferred from homology"/>
<dbReference type="EC" id="1.4.3.4" evidence="2"/>
<dbReference type="Gene3D" id="3.50.50.60">
    <property type="entry name" value="FAD/NAD(P)-binding domain"/>
    <property type="match status" value="1"/>
</dbReference>
<comment type="similarity">
    <text evidence="1">Belongs to the flavin monoamine oxidase family.</text>
</comment>
<evidence type="ECO:0000259" key="4">
    <source>
        <dbReference type="Pfam" id="PF01593"/>
    </source>
</evidence>
<name>A0A250XKV9_9CHLO</name>
<keyword evidence="6" id="KW-1185">Reference proteome</keyword>
<dbReference type="SUPFAM" id="SSF51905">
    <property type="entry name" value="FAD/NAD(P)-binding domain"/>
    <property type="match status" value="1"/>
</dbReference>
<dbReference type="AlphaFoldDB" id="A0A250XKV9"/>
<organism evidence="5 6">
    <name type="scientific">Chlamydomonas eustigma</name>
    <dbReference type="NCBI Taxonomy" id="1157962"/>
    <lineage>
        <taxon>Eukaryota</taxon>
        <taxon>Viridiplantae</taxon>
        <taxon>Chlorophyta</taxon>
        <taxon>core chlorophytes</taxon>
        <taxon>Chlorophyceae</taxon>
        <taxon>CS clade</taxon>
        <taxon>Chlamydomonadales</taxon>
        <taxon>Chlamydomonadaceae</taxon>
        <taxon>Chlamydomonas</taxon>
    </lineage>
</organism>
<dbReference type="GO" id="GO:0097621">
    <property type="term" value="F:monoamine oxidase activity"/>
    <property type="evidence" value="ECO:0007669"/>
    <property type="project" value="UniProtKB-EC"/>
</dbReference>
<gene>
    <name evidence="5" type="ORF">CEUSTIGMA_g11160.t1</name>
</gene>
<sequence>MMKNWAEQPFTGGAYTAGMPLGAWTSFGTAWSAPVGRIFWAGTEVSTRWPGYYDGAINSAHAAVEAVKEAVPEPSGVCSGALSQQGLVELELSEDMLAHASSM</sequence>
<dbReference type="Pfam" id="PF01593">
    <property type="entry name" value="Amino_oxidase"/>
    <property type="match status" value="1"/>
</dbReference>
<evidence type="ECO:0000313" key="6">
    <source>
        <dbReference type="Proteomes" id="UP000232323"/>
    </source>
</evidence>
<dbReference type="PANTHER" id="PTHR43563:SF1">
    <property type="entry name" value="AMINE OXIDASE [FLAVIN-CONTAINING] B"/>
    <property type="match status" value="1"/>
</dbReference>